<protein>
    <recommendedName>
        <fullName evidence="2">VWFA domain-containing protein</fullName>
    </recommendedName>
</protein>
<feature type="non-terminal residue" evidence="1">
    <location>
        <position position="1"/>
    </location>
</feature>
<proteinExistence type="predicted"/>
<evidence type="ECO:0008006" key="2">
    <source>
        <dbReference type="Google" id="ProtNLM"/>
    </source>
</evidence>
<dbReference type="SUPFAM" id="SSF53300">
    <property type="entry name" value="vWA-like"/>
    <property type="match status" value="1"/>
</dbReference>
<accession>A0A382TFN6</accession>
<organism evidence="1">
    <name type="scientific">marine metagenome</name>
    <dbReference type="NCBI Taxonomy" id="408172"/>
    <lineage>
        <taxon>unclassified sequences</taxon>
        <taxon>metagenomes</taxon>
        <taxon>ecological metagenomes</taxon>
    </lineage>
</organism>
<name>A0A382TFN6_9ZZZZ</name>
<gene>
    <name evidence="1" type="ORF">METZ01_LOCUS373778</name>
</gene>
<sequence>KIKDFPKLTPETYVPRASTPLLDAIGRGINDLESALGKMQPAKRPANVVMVIITDGQENSSREFGKNQIVKMIKAKQEKDWQFVYLSADLDSINDAMEYGMHAHATMAFAKTPVGTQHMWSSSSKALACYRAKKSKSIFFDKEDRADEPKPGSTSSTP</sequence>
<dbReference type="InterPro" id="IPR036465">
    <property type="entry name" value="vWFA_dom_sf"/>
</dbReference>
<evidence type="ECO:0000313" key="1">
    <source>
        <dbReference type="EMBL" id="SVD20924.1"/>
    </source>
</evidence>
<dbReference type="EMBL" id="UINC01136260">
    <property type="protein sequence ID" value="SVD20924.1"/>
    <property type="molecule type" value="Genomic_DNA"/>
</dbReference>
<dbReference type="AlphaFoldDB" id="A0A382TFN6"/>
<reference evidence="1" key="1">
    <citation type="submission" date="2018-05" db="EMBL/GenBank/DDBJ databases">
        <authorList>
            <person name="Lanie J.A."/>
            <person name="Ng W.-L."/>
            <person name="Kazmierczak K.M."/>
            <person name="Andrzejewski T.M."/>
            <person name="Davidsen T.M."/>
            <person name="Wayne K.J."/>
            <person name="Tettelin H."/>
            <person name="Glass J.I."/>
            <person name="Rusch D."/>
            <person name="Podicherti R."/>
            <person name="Tsui H.-C.T."/>
            <person name="Winkler M.E."/>
        </authorList>
    </citation>
    <scope>NUCLEOTIDE SEQUENCE</scope>
</reference>